<feature type="domain" description="SusD-like N-terminal" evidence="8">
    <location>
        <begin position="26"/>
        <end position="225"/>
    </location>
</feature>
<keyword evidence="3 6" id="KW-0732">Signal</keyword>
<dbReference type="PROSITE" id="PS51257">
    <property type="entry name" value="PROKAR_LIPOPROTEIN"/>
    <property type="match status" value="1"/>
</dbReference>
<feature type="chain" id="PRO_5013199235" evidence="6">
    <location>
        <begin position="24"/>
        <end position="543"/>
    </location>
</feature>
<proteinExistence type="inferred from homology"/>
<sequence length="543" mass="60407">MKILNKKLFIVGLGLATASLSISCSDFLDETNRESLSIDAARKNAETFDQLLAYVYEVSRNNTTRYASDMLYVLEDLGTDIITRASPVTGTDALNDYVDLNASNYALQVYWGNQYANISAVNTLLDNAESIAGVDENTLNTGVAEAKFFRAWAYFNLVENFGDIPLVLTQATEAKTDYARAPQEEVYVQIVADLEDALAGVDDQPSEYGRVSKDAVRHLLSKVLLTRGYKTFAVSGDFERAADLAETVLANHPLVSSFESLVDIDNQRNQEVIFSYLFGSETSSIGWGNTKHMLYKFEYFNYPGLARGTLYQNGIGRMPTPFFFDMFEDDDERDDATLRYVLYADQASSDGQIQIGDTAMYFPKTAWSQSDIDTKPYVVINPEKYLINDGVTNTHYPMFKKFDNPGAPFVYADQPALGTRDMVMMRGGEACLIAAEAYLGMGNNDQAATLLTTLRGRAGIQTPVAASDVNIDFILDERARELIGEVNRWMDLKRTGKLVERTLAHNPHAALNQALSSKHLLRPIPQYEVDASGGSIEQNEDYK</sequence>
<name>A0A1K1QLN4_9FLAO</name>
<comment type="subcellular location">
    <subcellularLocation>
        <location evidence="1">Cell outer membrane</location>
    </subcellularLocation>
</comment>
<keyword evidence="5" id="KW-0998">Cell outer membrane</keyword>
<evidence type="ECO:0000259" key="8">
    <source>
        <dbReference type="Pfam" id="PF14322"/>
    </source>
</evidence>
<dbReference type="OrthoDB" id="5694214at2"/>
<evidence type="ECO:0000313" key="9">
    <source>
        <dbReference type="EMBL" id="SFW60612.1"/>
    </source>
</evidence>
<evidence type="ECO:0000256" key="5">
    <source>
        <dbReference type="ARBA" id="ARBA00023237"/>
    </source>
</evidence>
<dbReference type="SUPFAM" id="SSF48452">
    <property type="entry name" value="TPR-like"/>
    <property type="match status" value="1"/>
</dbReference>
<evidence type="ECO:0000313" key="10">
    <source>
        <dbReference type="Proteomes" id="UP000182248"/>
    </source>
</evidence>
<dbReference type="InterPro" id="IPR012944">
    <property type="entry name" value="SusD_RagB_dom"/>
</dbReference>
<dbReference type="EMBL" id="FPJE01000014">
    <property type="protein sequence ID" value="SFW60612.1"/>
    <property type="molecule type" value="Genomic_DNA"/>
</dbReference>
<dbReference type="InterPro" id="IPR011990">
    <property type="entry name" value="TPR-like_helical_dom_sf"/>
</dbReference>
<dbReference type="Gene3D" id="1.25.40.390">
    <property type="match status" value="1"/>
</dbReference>
<evidence type="ECO:0000256" key="4">
    <source>
        <dbReference type="ARBA" id="ARBA00023136"/>
    </source>
</evidence>
<protein>
    <submittedName>
        <fullName evidence="9">Starch-binding associating with outer membrane</fullName>
    </submittedName>
</protein>
<dbReference type="GO" id="GO:0009279">
    <property type="term" value="C:cell outer membrane"/>
    <property type="evidence" value="ECO:0007669"/>
    <property type="project" value="UniProtKB-SubCell"/>
</dbReference>
<dbReference type="AlphaFoldDB" id="A0A1K1QLN4"/>
<evidence type="ECO:0000256" key="2">
    <source>
        <dbReference type="ARBA" id="ARBA00006275"/>
    </source>
</evidence>
<reference evidence="9 10" key="1">
    <citation type="submission" date="2016-11" db="EMBL/GenBank/DDBJ databases">
        <authorList>
            <person name="Jaros S."/>
            <person name="Januszkiewicz K."/>
            <person name="Wedrychowicz H."/>
        </authorList>
    </citation>
    <scope>NUCLEOTIDE SEQUENCE [LARGE SCALE GENOMIC DNA]</scope>
    <source>
        <strain evidence="9 10">CGMCC 1.12145</strain>
    </source>
</reference>
<accession>A0A1K1QLN4</accession>
<dbReference type="InterPro" id="IPR033985">
    <property type="entry name" value="SusD-like_N"/>
</dbReference>
<keyword evidence="10" id="KW-1185">Reference proteome</keyword>
<evidence type="ECO:0000256" key="3">
    <source>
        <dbReference type="ARBA" id="ARBA00022729"/>
    </source>
</evidence>
<keyword evidence="4" id="KW-0472">Membrane</keyword>
<feature type="signal peptide" evidence="6">
    <location>
        <begin position="1"/>
        <end position="23"/>
    </location>
</feature>
<organism evidence="9 10">
    <name type="scientific">Sinomicrobium oceani</name>
    <dbReference type="NCBI Taxonomy" id="1150368"/>
    <lineage>
        <taxon>Bacteria</taxon>
        <taxon>Pseudomonadati</taxon>
        <taxon>Bacteroidota</taxon>
        <taxon>Flavobacteriia</taxon>
        <taxon>Flavobacteriales</taxon>
        <taxon>Flavobacteriaceae</taxon>
        <taxon>Sinomicrobium</taxon>
    </lineage>
</organism>
<evidence type="ECO:0000256" key="6">
    <source>
        <dbReference type="SAM" id="SignalP"/>
    </source>
</evidence>
<dbReference type="STRING" id="1150368.SAMN02927921_02646"/>
<dbReference type="RefSeq" id="WP_072317863.1">
    <property type="nucleotide sequence ID" value="NZ_FPJE01000014.1"/>
</dbReference>
<dbReference type="Pfam" id="PF14322">
    <property type="entry name" value="SusD-like_3"/>
    <property type="match status" value="1"/>
</dbReference>
<comment type="similarity">
    <text evidence="2">Belongs to the SusD family.</text>
</comment>
<dbReference type="Pfam" id="PF07980">
    <property type="entry name" value="SusD_RagB"/>
    <property type="match status" value="1"/>
</dbReference>
<dbReference type="Proteomes" id="UP000182248">
    <property type="component" value="Unassembled WGS sequence"/>
</dbReference>
<gene>
    <name evidence="9" type="ORF">SAMN02927921_02646</name>
</gene>
<feature type="domain" description="RagB/SusD" evidence="7">
    <location>
        <begin position="271"/>
        <end position="542"/>
    </location>
</feature>
<evidence type="ECO:0000259" key="7">
    <source>
        <dbReference type="Pfam" id="PF07980"/>
    </source>
</evidence>
<evidence type="ECO:0000256" key="1">
    <source>
        <dbReference type="ARBA" id="ARBA00004442"/>
    </source>
</evidence>